<keyword evidence="3 9" id="KW-0479">Metal-binding</keyword>
<feature type="binding site" description="covalent" evidence="8">
    <location>
        <position position="230"/>
    </location>
    <ligand>
        <name>heme c</name>
        <dbReference type="ChEBI" id="CHEBI:61717"/>
        <label>2</label>
    </ligand>
</feature>
<comment type="PTM">
    <text evidence="8">Binds 2 heme groups per subunit.</text>
</comment>
<dbReference type="GO" id="GO:0046872">
    <property type="term" value="F:metal ion binding"/>
    <property type="evidence" value="ECO:0007669"/>
    <property type="project" value="UniProtKB-KW"/>
</dbReference>
<feature type="domain" description="Cytochrome c" evidence="10">
    <location>
        <begin position="59"/>
        <end position="168"/>
    </location>
</feature>
<dbReference type="GO" id="GO:0042597">
    <property type="term" value="C:periplasmic space"/>
    <property type="evidence" value="ECO:0007669"/>
    <property type="project" value="UniProtKB-SubCell"/>
</dbReference>
<evidence type="ECO:0000256" key="8">
    <source>
        <dbReference type="PIRSR" id="PIRSR000294-1"/>
    </source>
</evidence>
<organism evidence="11 12">
    <name type="scientific">Capnocytophaga cynodegmi</name>
    <dbReference type="NCBI Taxonomy" id="28189"/>
    <lineage>
        <taxon>Bacteria</taxon>
        <taxon>Pseudomonadati</taxon>
        <taxon>Bacteroidota</taxon>
        <taxon>Flavobacteriia</taxon>
        <taxon>Flavobacteriales</taxon>
        <taxon>Flavobacteriaceae</taxon>
        <taxon>Capnocytophaga</taxon>
    </lineage>
</organism>
<evidence type="ECO:0000313" key="11">
    <source>
        <dbReference type="EMBL" id="CEN38211.1"/>
    </source>
</evidence>
<comment type="cofactor">
    <cofactor evidence="8">
        <name>heme</name>
        <dbReference type="ChEBI" id="CHEBI:30413"/>
    </cofactor>
    <text evidence="8">Binds 2 heme groups.</text>
</comment>
<dbReference type="GO" id="GO:0009055">
    <property type="term" value="F:electron transfer activity"/>
    <property type="evidence" value="ECO:0007669"/>
    <property type="project" value="InterPro"/>
</dbReference>
<feature type="binding site" description="covalent" evidence="8">
    <location>
        <position position="84"/>
    </location>
    <ligand>
        <name>heme c</name>
        <dbReference type="ChEBI" id="CHEBI:61717"/>
        <label>1</label>
    </ligand>
</feature>
<comment type="subcellular location">
    <subcellularLocation>
        <location evidence="1">Periplasm</location>
    </subcellularLocation>
</comment>
<dbReference type="PROSITE" id="PS51257">
    <property type="entry name" value="PROKAR_LIPOPROTEIN"/>
    <property type="match status" value="1"/>
</dbReference>
<dbReference type="PIRSF" id="PIRSF000294">
    <property type="entry name" value="Cytochrome-c_peroxidase"/>
    <property type="match status" value="1"/>
</dbReference>
<evidence type="ECO:0000256" key="1">
    <source>
        <dbReference type="ARBA" id="ARBA00004418"/>
    </source>
</evidence>
<dbReference type="PANTHER" id="PTHR30600:SF7">
    <property type="entry name" value="CYTOCHROME C PEROXIDASE-RELATED"/>
    <property type="match status" value="1"/>
</dbReference>
<dbReference type="PANTHER" id="PTHR30600">
    <property type="entry name" value="CYTOCHROME C PEROXIDASE-RELATED"/>
    <property type="match status" value="1"/>
</dbReference>
<dbReference type="InterPro" id="IPR026259">
    <property type="entry name" value="MauG/Cytc_peroxidase"/>
</dbReference>
<dbReference type="STRING" id="28189.CCYN74_250004"/>
<keyword evidence="6 11" id="KW-0560">Oxidoreductase</keyword>
<keyword evidence="4" id="KW-0732">Signal</keyword>
<evidence type="ECO:0000256" key="5">
    <source>
        <dbReference type="ARBA" id="ARBA00022764"/>
    </source>
</evidence>
<dbReference type="PROSITE" id="PS51007">
    <property type="entry name" value="CYTC"/>
    <property type="match status" value="2"/>
</dbReference>
<dbReference type="Proteomes" id="UP000038055">
    <property type="component" value="Unassembled WGS sequence"/>
</dbReference>
<dbReference type="GO" id="GO:0020037">
    <property type="term" value="F:heme binding"/>
    <property type="evidence" value="ECO:0007669"/>
    <property type="project" value="InterPro"/>
</dbReference>
<accession>A0A0B7HEU3</accession>
<dbReference type="EMBL" id="CDOD01000042">
    <property type="protein sequence ID" value="CEN38211.1"/>
    <property type="molecule type" value="Genomic_DNA"/>
</dbReference>
<evidence type="ECO:0000259" key="10">
    <source>
        <dbReference type="PROSITE" id="PS51007"/>
    </source>
</evidence>
<evidence type="ECO:0000256" key="3">
    <source>
        <dbReference type="ARBA" id="ARBA00022723"/>
    </source>
</evidence>
<gene>
    <name evidence="11" type="primary">ccp</name>
    <name evidence="11" type="ORF">CCYN2B_470003</name>
</gene>
<evidence type="ECO:0000313" key="12">
    <source>
        <dbReference type="Proteomes" id="UP000038055"/>
    </source>
</evidence>
<keyword evidence="11" id="KW-0575">Peroxidase</keyword>
<keyword evidence="12" id="KW-1185">Reference proteome</keyword>
<name>A0A0B7HEU3_9FLAO</name>
<feature type="binding site" description="axial binding residue" evidence="9">
    <location>
        <position position="85"/>
    </location>
    <ligand>
        <name>heme c</name>
        <dbReference type="ChEBI" id="CHEBI:61717"/>
        <label>1</label>
    </ligand>
    <ligandPart>
        <name>Fe</name>
        <dbReference type="ChEBI" id="CHEBI:18248"/>
    </ligandPart>
</feature>
<dbReference type="GO" id="GO:0004130">
    <property type="term" value="F:cytochrome-c peroxidase activity"/>
    <property type="evidence" value="ECO:0007669"/>
    <property type="project" value="UniProtKB-EC"/>
</dbReference>
<feature type="domain" description="Cytochrome c" evidence="10">
    <location>
        <begin position="213"/>
        <end position="331"/>
    </location>
</feature>
<feature type="binding site" description="axial binding residue" evidence="9">
    <location>
        <position position="306"/>
    </location>
    <ligand>
        <name>heme c</name>
        <dbReference type="ChEBI" id="CHEBI:61717"/>
        <label>2</label>
    </ligand>
    <ligandPart>
        <name>Fe</name>
        <dbReference type="ChEBI" id="CHEBI:18248"/>
    </ligandPart>
</feature>
<sequence>MRKIYLLVSLGVFISCNNTPKKQSVTDAEPAQTKSELLKTAETFFKSVSSVPKPEISEEKIALGKKLYFDTRLSKDGNISCNSCHNLETFGVDNLPTSPGDTKELGARNSPTVLHASLHAMQFWDGRAKDVEEQAEGPILNPVEHNIPSAEFLEKKLQQVAEYQNLFKVVYPDQEQPITFKNIANAIGAFERTLNPASRFDKFLDGDEQALNQQEKDGLKAFVDNSCITCHSGVALGGQMFQKFGLFGNYWEHTKSKKIDAGLSDLTKNEAEKYFFKVPGLRNIEKTAPYFHDGSVEKLEDAVRIMAKLQSNKDLTEKQVDDIVAFLKTLTSDIEDSQKRL</sequence>
<dbReference type="InterPro" id="IPR009056">
    <property type="entry name" value="Cyt_c-like_dom"/>
</dbReference>
<dbReference type="AlphaFoldDB" id="A0A0B7HEU3"/>
<evidence type="ECO:0000256" key="2">
    <source>
        <dbReference type="ARBA" id="ARBA00022617"/>
    </source>
</evidence>
<dbReference type="InterPro" id="IPR051395">
    <property type="entry name" value="Cytochrome_c_Peroxidase/MauG"/>
</dbReference>
<dbReference type="RefSeq" id="WP_041993630.1">
    <property type="nucleotide sequence ID" value="NZ_CDOD01000042.1"/>
</dbReference>
<keyword evidence="2 8" id="KW-0349">Heme</keyword>
<evidence type="ECO:0000256" key="7">
    <source>
        <dbReference type="ARBA" id="ARBA00023004"/>
    </source>
</evidence>
<proteinExistence type="predicted"/>
<evidence type="ECO:0000256" key="6">
    <source>
        <dbReference type="ARBA" id="ARBA00023002"/>
    </source>
</evidence>
<dbReference type="Gene3D" id="1.10.760.10">
    <property type="entry name" value="Cytochrome c-like domain"/>
    <property type="match status" value="2"/>
</dbReference>
<feature type="binding site" description="axial binding residue" evidence="9">
    <location>
        <position position="231"/>
    </location>
    <ligand>
        <name>heme c</name>
        <dbReference type="ChEBI" id="CHEBI:61717"/>
        <label>2</label>
    </ligand>
    <ligandPart>
        <name>Fe</name>
        <dbReference type="ChEBI" id="CHEBI:18248"/>
    </ligandPart>
</feature>
<dbReference type="SUPFAM" id="SSF46626">
    <property type="entry name" value="Cytochrome c"/>
    <property type="match status" value="2"/>
</dbReference>
<feature type="binding site" description="covalent" evidence="8">
    <location>
        <position position="81"/>
    </location>
    <ligand>
        <name>heme c</name>
        <dbReference type="ChEBI" id="CHEBI:61717"/>
        <label>1</label>
    </ligand>
</feature>
<dbReference type="eggNOG" id="COG1858">
    <property type="taxonomic scope" value="Bacteria"/>
</dbReference>
<dbReference type="InterPro" id="IPR004852">
    <property type="entry name" value="Di-haem_cyt_c_peroxidsae"/>
</dbReference>
<protein>
    <submittedName>
        <fullName evidence="11">Cytochrome c551 peroxidase</fullName>
        <ecNumber evidence="11">1.11.1.5</ecNumber>
    </submittedName>
</protein>
<reference evidence="12" key="1">
    <citation type="submission" date="2015-01" db="EMBL/GenBank/DDBJ databases">
        <authorList>
            <person name="MANFREDI Pablo"/>
        </authorList>
    </citation>
    <scope>NUCLEOTIDE SEQUENCE [LARGE SCALE GENOMIC DNA]</scope>
    <source>
        <strain evidence="12">Ccyn2B</strain>
    </source>
</reference>
<feature type="binding site" description="covalent" evidence="8">
    <location>
        <position position="227"/>
    </location>
    <ligand>
        <name>heme c</name>
        <dbReference type="ChEBI" id="CHEBI:61717"/>
        <label>2</label>
    </ligand>
</feature>
<evidence type="ECO:0000256" key="9">
    <source>
        <dbReference type="PIRSR" id="PIRSR000294-2"/>
    </source>
</evidence>
<dbReference type="Pfam" id="PF00034">
    <property type="entry name" value="Cytochrom_C"/>
    <property type="match status" value="1"/>
</dbReference>
<dbReference type="Pfam" id="PF03150">
    <property type="entry name" value="CCP_MauG"/>
    <property type="match status" value="1"/>
</dbReference>
<evidence type="ECO:0000256" key="4">
    <source>
        <dbReference type="ARBA" id="ARBA00022729"/>
    </source>
</evidence>
<keyword evidence="5" id="KW-0574">Periplasm</keyword>
<dbReference type="EC" id="1.11.1.5" evidence="11"/>
<dbReference type="InterPro" id="IPR036909">
    <property type="entry name" value="Cyt_c-like_dom_sf"/>
</dbReference>
<keyword evidence="7 9" id="KW-0408">Iron</keyword>